<protein>
    <submittedName>
        <fullName evidence="1">Uncharacterized protein</fullName>
    </submittedName>
</protein>
<organism evidence="1 5">
    <name type="scientific">Trichinella pseudospiralis</name>
    <name type="common">Parasitic roundworm</name>
    <dbReference type="NCBI Taxonomy" id="6337"/>
    <lineage>
        <taxon>Eukaryota</taxon>
        <taxon>Metazoa</taxon>
        <taxon>Ecdysozoa</taxon>
        <taxon>Nematoda</taxon>
        <taxon>Enoplea</taxon>
        <taxon>Dorylaimia</taxon>
        <taxon>Trichinellida</taxon>
        <taxon>Trichinellidae</taxon>
        <taxon>Trichinella</taxon>
    </lineage>
</organism>
<keyword evidence="4" id="KW-1185">Reference proteome</keyword>
<dbReference type="AlphaFoldDB" id="A0A0V0XWE0"/>
<evidence type="ECO:0000313" key="4">
    <source>
        <dbReference type="Proteomes" id="UP000054805"/>
    </source>
</evidence>
<dbReference type="Proteomes" id="UP000054826">
    <property type="component" value="Unassembled WGS sequence"/>
</dbReference>
<evidence type="ECO:0000313" key="3">
    <source>
        <dbReference type="EMBL" id="KRZ30248.1"/>
    </source>
</evidence>
<proteinExistence type="predicted"/>
<dbReference type="EMBL" id="JYDU01000113">
    <property type="protein sequence ID" value="KRX92376.1"/>
    <property type="molecule type" value="Genomic_DNA"/>
</dbReference>
<sequence>MRLFVDFQLENTSISCDKKIDSNSAWLIVINFDNPLLISSPVIDRILHQNTDCRQHVERLIAFCTRFIHVIKKHRLPKLAHDSQAMEKFLVEIQIAFRKNNNFKYLFMNDVR</sequence>
<gene>
    <name evidence="2" type="ORF">T4B_37</name>
    <name evidence="3" type="ORF">T4C_3180</name>
    <name evidence="1" type="ORF">T4E_10435</name>
</gene>
<evidence type="ECO:0000313" key="5">
    <source>
        <dbReference type="Proteomes" id="UP000054815"/>
    </source>
</evidence>
<dbReference type="EMBL" id="JYDS01000133">
    <property type="protein sequence ID" value="KRZ23902.1"/>
    <property type="molecule type" value="Genomic_DNA"/>
</dbReference>
<comment type="caution">
    <text evidence="1">The sequence shown here is derived from an EMBL/GenBank/DDBJ whole genome shotgun (WGS) entry which is preliminary data.</text>
</comment>
<dbReference type="Proteomes" id="UP000054815">
    <property type="component" value="Unassembled WGS sequence"/>
</dbReference>
<dbReference type="Proteomes" id="UP000054805">
    <property type="component" value="Unassembled WGS sequence"/>
</dbReference>
<evidence type="ECO:0000313" key="1">
    <source>
        <dbReference type="EMBL" id="KRX92376.1"/>
    </source>
</evidence>
<evidence type="ECO:0000313" key="2">
    <source>
        <dbReference type="EMBL" id="KRZ23902.1"/>
    </source>
</evidence>
<accession>A0A0V0XWE0</accession>
<dbReference type="EMBL" id="JYDV01000131">
    <property type="protein sequence ID" value="KRZ30248.1"/>
    <property type="molecule type" value="Genomic_DNA"/>
</dbReference>
<reference evidence="4 5" key="1">
    <citation type="submission" date="2015-01" db="EMBL/GenBank/DDBJ databases">
        <title>Evolution of Trichinella species and genotypes.</title>
        <authorList>
            <person name="Korhonen P.K."/>
            <person name="Edoardo P."/>
            <person name="Giuseppe L.R."/>
            <person name="Gasser R.B."/>
        </authorList>
    </citation>
    <scope>NUCLEOTIDE SEQUENCE [LARGE SCALE GENOMIC DNA]</scope>
    <source>
        <strain evidence="1">ISS141</strain>
        <strain evidence="3">ISS176</strain>
        <strain evidence="2">ISS588</strain>
    </source>
</reference>
<name>A0A0V0XWE0_TRIPS</name>